<gene>
    <name evidence="1" type="ORF">IHE45_02G034700</name>
</gene>
<comment type="caution">
    <text evidence="1">The sequence shown here is derived from an EMBL/GenBank/DDBJ whole genome shotgun (WGS) entry which is preliminary data.</text>
</comment>
<accession>A0ACB7WQ37</accession>
<organism evidence="1 2">
    <name type="scientific">Dioscorea alata</name>
    <name type="common">Purple yam</name>
    <dbReference type="NCBI Taxonomy" id="55571"/>
    <lineage>
        <taxon>Eukaryota</taxon>
        <taxon>Viridiplantae</taxon>
        <taxon>Streptophyta</taxon>
        <taxon>Embryophyta</taxon>
        <taxon>Tracheophyta</taxon>
        <taxon>Spermatophyta</taxon>
        <taxon>Magnoliopsida</taxon>
        <taxon>Liliopsida</taxon>
        <taxon>Dioscoreales</taxon>
        <taxon>Dioscoreaceae</taxon>
        <taxon>Dioscorea</taxon>
    </lineage>
</organism>
<dbReference type="Proteomes" id="UP000827976">
    <property type="component" value="Chromosome 2"/>
</dbReference>
<reference evidence="2" key="1">
    <citation type="journal article" date="2022" name="Nat. Commun.">
        <title>Chromosome evolution and the genetic basis of agronomically important traits in greater yam.</title>
        <authorList>
            <person name="Bredeson J.V."/>
            <person name="Lyons J.B."/>
            <person name="Oniyinde I.O."/>
            <person name="Okereke N.R."/>
            <person name="Kolade O."/>
            <person name="Nnabue I."/>
            <person name="Nwadili C.O."/>
            <person name="Hribova E."/>
            <person name="Parker M."/>
            <person name="Nwogha J."/>
            <person name="Shu S."/>
            <person name="Carlson J."/>
            <person name="Kariba R."/>
            <person name="Muthemba S."/>
            <person name="Knop K."/>
            <person name="Barton G.J."/>
            <person name="Sherwood A.V."/>
            <person name="Lopez-Montes A."/>
            <person name="Asiedu R."/>
            <person name="Jamnadass R."/>
            <person name="Muchugi A."/>
            <person name="Goodstein D."/>
            <person name="Egesi C.N."/>
            <person name="Featherston J."/>
            <person name="Asfaw A."/>
            <person name="Simpson G.G."/>
            <person name="Dolezel J."/>
            <person name="Hendre P.S."/>
            <person name="Van Deynze A."/>
            <person name="Kumar P.L."/>
            <person name="Obidiegwu J.E."/>
            <person name="Bhattacharjee R."/>
            <person name="Rokhsar D.S."/>
        </authorList>
    </citation>
    <scope>NUCLEOTIDE SEQUENCE [LARGE SCALE GENOMIC DNA]</scope>
    <source>
        <strain evidence="2">cv. TDa95/00328</strain>
    </source>
</reference>
<evidence type="ECO:0000313" key="1">
    <source>
        <dbReference type="EMBL" id="KAH7690245.1"/>
    </source>
</evidence>
<sequence length="112" mass="12263">MLYIISRNLEFRSSSRVNQSVKYSMASGTKPIFVIFIIFSILLLLFTSTPTFAARPISTPTSAAISVPALKPTKPVPPTPRGQPYRRACKSKHYCGPPAGTDKVATRPNIKP</sequence>
<proteinExistence type="predicted"/>
<keyword evidence="2" id="KW-1185">Reference proteome</keyword>
<protein>
    <submittedName>
        <fullName evidence="1">Uncharacterized protein</fullName>
    </submittedName>
</protein>
<dbReference type="EMBL" id="CM037012">
    <property type="protein sequence ID" value="KAH7690245.1"/>
    <property type="molecule type" value="Genomic_DNA"/>
</dbReference>
<name>A0ACB7WQ37_DIOAL</name>
<evidence type="ECO:0000313" key="2">
    <source>
        <dbReference type="Proteomes" id="UP000827976"/>
    </source>
</evidence>